<dbReference type="GO" id="GO:0005737">
    <property type="term" value="C:cytoplasm"/>
    <property type="evidence" value="ECO:0007669"/>
    <property type="project" value="TreeGrafter"/>
</dbReference>
<name>A0A813EI70_POLGL</name>
<dbReference type="PROSITE" id="PS50011">
    <property type="entry name" value="PROTEIN_KINASE_DOM"/>
    <property type="match status" value="1"/>
</dbReference>
<keyword evidence="6" id="KW-1185">Reference proteome</keyword>
<dbReference type="GO" id="GO:0005524">
    <property type="term" value="F:ATP binding"/>
    <property type="evidence" value="ECO:0007669"/>
    <property type="project" value="UniProtKB-KW"/>
</dbReference>
<gene>
    <name evidence="5" type="ORF">PGLA1383_LOCUS18360</name>
</gene>
<proteinExistence type="predicted"/>
<dbReference type="InterPro" id="IPR011009">
    <property type="entry name" value="Kinase-like_dom_sf"/>
</dbReference>
<dbReference type="OrthoDB" id="417715at2759"/>
<reference evidence="5" key="1">
    <citation type="submission" date="2021-02" db="EMBL/GenBank/DDBJ databases">
        <authorList>
            <person name="Dougan E. K."/>
            <person name="Rhodes N."/>
            <person name="Thang M."/>
            <person name="Chan C."/>
        </authorList>
    </citation>
    <scope>NUCLEOTIDE SEQUENCE</scope>
</reference>
<sequence>MTQTWMNLRFATIRPSDFEDKVHFHCMANLAPQPAFAGMWTVHRRGETDFSPMSPIPHVKEKRAIILFANPTDQLQVAALKEFVQGMDATGTDAPPMFWAAHTVAPEVRPHNAVIEPTPRDGQSLVTGLMEVGIDGIISGEPAGFALALAIRMQVHKAEIAANTMTEAVYERRRRAQDFNFLKEYQECALWDYLRNRLAPTIPPCDASLGSGELRNLDGWTFGSCRQTACGEVYRLNRRRQDGNALGATGSSGSRCRESAKMVTKANIRGMSSIMGLKRMIDVMWTVSCEKWQHPNVIRLKEVYHSPAHIILRMEYGGAGSLYARLCRRSKSGSSQRPLSFAKTSQMMQQVVRAVTHLHLGPKVCHRDIKPENFDLHEALDTVTLKLTGFELAIVQEDPNSLCRCACGSVPFAAPEVLLQPSYNAMTADIWSTGITLFEILCGPRTLEKALGLQPEESAQARPNKGGGRPDEAVAKKLVEGFQLKGYAGRLMQSHCLRDAEPFLLSIRPMVDGMLSVNPQDRWSAIDVKLAAEYIPKGNPAQPPATPQPELAIEQHPSTDEDDKKSEDGNQDMEDPPSPLTNCCEPRAESGEIEGDVDGEQTFFLAEGSP</sequence>
<comment type="caution">
    <text evidence="5">The sequence shown here is derived from an EMBL/GenBank/DDBJ whole genome shotgun (WGS) entry which is preliminary data.</text>
</comment>
<dbReference type="GO" id="GO:0035556">
    <property type="term" value="P:intracellular signal transduction"/>
    <property type="evidence" value="ECO:0007669"/>
    <property type="project" value="TreeGrafter"/>
</dbReference>
<keyword evidence="2" id="KW-0067">ATP-binding</keyword>
<evidence type="ECO:0000256" key="2">
    <source>
        <dbReference type="ARBA" id="ARBA00022840"/>
    </source>
</evidence>
<dbReference type="GO" id="GO:0004674">
    <property type="term" value="F:protein serine/threonine kinase activity"/>
    <property type="evidence" value="ECO:0007669"/>
    <property type="project" value="TreeGrafter"/>
</dbReference>
<protein>
    <recommendedName>
        <fullName evidence="4">Protein kinase domain-containing protein</fullName>
    </recommendedName>
</protein>
<dbReference type="PANTHER" id="PTHR24346">
    <property type="entry name" value="MAP/MICROTUBULE AFFINITY-REGULATING KINASE"/>
    <property type="match status" value="1"/>
</dbReference>
<organism evidence="5 6">
    <name type="scientific">Polarella glacialis</name>
    <name type="common">Dinoflagellate</name>
    <dbReference type="NCBI Taxonomy" id="89957"/>
    <lineage>
        <taxon>Eukaryota</taxon>
        <taxon>Sar</taxon>
        <taxon>Alveolata</taxon>
        <taxon>Dinophyceae</taxon>
        <taxon>Suessiales</taxon>
        <taxon>Suessiaceae</taxon>
        <taxon>Polarella</taxon>
    </lineage>
</organism>
<evidence type="ECO:0000313" key="5">
    <source>
        <dbReference type="EMBL" id="CAE8600022.1"/>
    </source>
</evidence>
<dbReference type="Gene3D" id="1.10.510.10">
    <property type="entry name" value="Transferase(Phosphotransferase) domain 1"/>
    <property type="match status" value="1"/>
</dbReference>
<dbReference type="InterPro" id="IPR000719">
    <property type="entry name" value="Prot_kinase_dom"/>
</dbReference>
<keyword evidence="1" id="KW-0547">Nucleotide-binding</keyword>
<feature type="domain" description="Protein kinase" evidence="4">
    <location>
        <begin position="219"/>
        <end position="535"/>
    </location>
</feature>
<evidence type="ECO:0000313" key="6">
    <source>
        <dbReference type="Proteomes" id="UP000654075"/>
    </source>
</evidence>
<dbReference type="AlphaFoldDB" id="A0A813EI70"/>
<evidence type="ECO:0000256" key="1">
    <source>
        <dbReference type="ARBA" id="ARBA00022741"/>
    </source>
</evidence>
<feature type="compositionally biased region" description="Basic and acidic residues" evidence="3">
    <location>
        <begin position="557"/>
        <end position="568"/>
    </location>
</feature>
<dbReference type="SUPFAM" id="SSF56112">
    <property type="entry name" value="Protein kinase-like (PK-like)"/>
    <property type="match status" value="1"/>
</dbReference>
<dbReference type="Pfam" id="PF00069">
    <property type="entry name" value="Pkinase"/>
    <property type="match status" value="1"/>
</dbReference>
<dbReference type="PANTHER" id="PTHR24346:SF30">
    <property type="entry name" value="MATERNAL EMBRYONIC LEUCINE ZIPPER KINASE"/>
    <property type="match status" value="1"/>
</dbReference>
<evidence type="ECO:0000259" key="4">
    <source>
        <dbReference type="PROSITE" id="PS50011"/>
    </source>
</evidence>
<feature type="region of interest" description="Disordered" evidence="3">
    <location>
        <begin position="536"/>
        <end position="610"/>
    </location>
</feature>
<dbReference type="EMBL" id="CAJNNV010011717">
    <property type="protein sequence ID" value="CAE8600022.1"/>
    <property type="molecule type" value="Genomic_DNA"/>
</dbReference>
<evidence type="ECO:0000256" key="3">
    <source>
        <dbReference type="SAM" id="MobiDB-lite"/>
    </source>
</evidence>
<dbReference type="SMART" id="SM00220">
    <property type="entry name" value="S_TKc"/>
    <property type="match status" value="1"/>
</dbReference>
<accession>A0A813EI70</accession>
<dbReference type="Proteomes" id="UP000654075">
    <property type="component" value="Unassembled WGS sequence"/>
</dbReference>